<dbReference type="EMBL" id="BK016147">
    <property type="protein sequence ID" value="DAF98404.1"/>
    <property type="molecule type" value="Genomic_DNA"/>
</dbReference>
<protein>
    <submittedName>
        <fullName evidence="1">Major tail protein</fullName>
    </submittedName>
</protein>
<reference evidence="1" key="1">
    <citation type="journal article" date="2021" name="Proc. Natl. Acad. Sci. U.S.A.">
        <title>A Catalog of Tens of Thousands of Viruses from Human Metagenomes Reveals Hidden Associations with Chronic Diseases.</title>
        <authorList>
            <person name="Tisza M.J."/>
            <person name="Buck C.B."/>
        </authorList>
    </citation>
    <scope>NUCLEOTIDE SEQUENCE</scope>
    <source>
        <strain evidence="1">Ctwfx1</strain>
    </source>
</reference>
<sequence length="192" mass="20551">MAKYGASYLYFAPFAETDPDTNAAKLPKYGTKVHLGSLITVADTVNVQSAEISGDNAVEDRVDEVADYDVSTSVTELENAVAAAVFGSNLSSDGDLSYSFDDESPQGGLGLISKRKYKGKVFYKGIFYPKVQAVRQGVTYNTKGTSIQLTGDDLSFHGTVPACRKSKIESKALDTEAAAQAWIDSKFTESAS</sequence>
<evidence type="ECO:0000313" key="1">
    <source>
        <dbReference type="EMBL" id="DAF98404.1"/>
    </source>
</evidence>
<organism evidence="1">
    <name type="scientific">Siphoviridae sp. ctwfx1</name>
    <dbReference type="NCBI Taxonomy" id="2825732"/>
    <lineage>
        <taxon>Viruses</taxon>
        <taxon>Duplodnaviria</taxon>
        <taxon>Heunggongvirae</taxon>
        <taxon>Uroviricota</taxon>
        <taxon>Caudoviricetes</taxon>
    </lineage>
</organism>
<accession>A0A8S5UVE4</accession>
<proteinExistence type="predicted"/>
<name>A0A8S5UVE4_9CAUD</name>